<dbReference type="Proteomes" id="UP000245678">
    <property type="component" value="Unassembled WGS sequence"/>
</dbReference>
<gene>
    <name evidence="1" type="ORF">LX99_00740</name>
</gene>
<comment type="caution">
    <text evidence="1">The sequence shown here is derived from an EMBL/GenBank/DDBJ whole genome shotgun (WGS) entry which is preliminary data.</text>
</comment>
<organism evidence="1 2">
    <name type="scientific">Mucilaginibacter oryzae</name>
    <dbReference type="NCBI Taxonomy" id="468058"/>
    <lineage>
        <taxon>Bacteria</taxon>
        <taxon>Pseudomonadati</taxon>
        <taxon>Bacteroidota</taxon>
        <taxon>Sphingobacteriia</taxon>
        <taxon>Sphingobacteriales</taxon>
        <taxon>Sphingobacteriaceae</taxon>
        <taxon>Mucilaginibacter</taxon>
    </lineage>
</organism>
<dbReference type="AlphaFoldDB" id="A0A316HIC6"/>
<reference evidence="1 2" key="1">
    <citation type="submission" date="2018-05" db="EMBL/GenBank/DDBJ databases">
        <title>Genomic Encyclopedia of Archaeal and Bacterial Type Strains, Phase II (KMG-II): from individual species to whole genera.</title>
        <authorList>
            <person name="Goeker M."/>
        </authorList>
    </citation>
    <scope>NUCLEOTIDE SEQUENCE [LARGE SCALE GENOMIC DNA]</scope>
    <source>
        <strain evidence="1 2">DSM 19975</strain>
    </source>
</reference>
<proteinExistence type="predicted"/>
<name>A0A316HIC6_9SPHI</name>
<evidence type="ECO:0000313" key="2">
    <source>
        <dbReference type="Proteomes" id="UP000245678"/>
    </source>
</evidence>
<evidence type="ECO:0000313" key="1">
    <source>
        <dbReference type="EMBL" id="PWK80276.1"/>
    </source>
</evidence>
<keyword evidence="2" id="KW-1185">Reference proteome</keyword>
<accession>A0A316HIC6</accession>
<sequence>MLIHETKATDLRVRKLKIVKINYFTLRLFDCFGYQNDVFLKINANIN</sequence>
<dbReference type="EMBL" id="QGHA01000001">
    <property type="protein sequence ID" value="PWK80276.1"/>
    <property type="molecule type" value="Genomic_DNA"/>
</dbReference>
<protein>
    <submittedName>
        <fullName evidence="1">Uncharacterized protein</fullName>
    </submittedName>
</protein>